<gene>
    <name evidence="3" type="ORF">YYC_01790</name>
</gene>
<keyword evidence="2" id="KW-1133">Transmembrane helix</keyword>
<organism evidence="3 4">
    <name type="scientific">Plasmodium yoelii 17X</name>
    <dbReference type="NCBI Taxonomy" id="1323249"/>
    <lineage>
        <taxon>Eukaryota</taxon>
        <taxon>Sar</taxon>
        <taxon>Alveolata</taxon>
        <taxon>Apicomplexa</taxon>
        <taxon>Aconoidasida</taxon>
        <taxon>Haemosporida</taxon>
        <taxon>Plasmodiidae</taxon>
        <taxon>Plasmodium</taxon>
        <taxon>Plasmodium (Vinckeia)</taxon>
    </lineage>
</organism>
<keyword evidence="4" id="KW-1185">Reference proteome</keyword>
<evidence type="ECO:0000256" key="2">
    <source>
        <dbReference type="SAM" id="Phobius"/>
    </source>
</evidence>
<name>V7PV87_PLAYE</name>
<dbReference type="EMBL" id="KI635736">
    <property type="protein sequence ID" value="ETB62048.1"/>
    <property type="molecule type" value="Genomic_DNA"/>
</dbReference>
<evidence type="ECO:0000313" key="4">
    <source>
        <dbReference type="Proteomes" id="UP000018538"/>
    </source>
</evidence>
<dbReference type="AlphaFoldDB" id="V7PV87"/>
<keyword evidence="2" id="KW-0472">Membrane</keyword>
<dbReference type="Proteomes" id="UP000018538">
    <property type="component" value="Unassembled WGS sequence"/>
</dbReference>
<feature type="transmembrane region" description="Helical" evidence="2">
    <location>
        <begin position="558"/>
        <end position="576"/>
    </location>
</feature>
<dbReference type="OrthoDB" id="371266at2759"/>
<keyword evidence="2" id="KW-0812">Transmembrane</keyword>
<sequence length="688" mass="82115">MNRQIIKLITEGKISEKKNIDNQLIKHSLEEIIVNFKNYNKSISENNLLNNIIRYTKIVTISSYHLNHMYKNIIYPLLKNKQLHFTLIPNIVHTYKKKKKYNFILKEINEYIIHNILKKNIYTHDNLNNWISVLQVFSSKYNNINYIPLLKFILFPQYYDQNIVTKQPNPIDMHTKGDDENVTHGLVSSQYDNNDDDNNNSSNNSSSSNSSSNNNCTMNKQNDDILLLNNLDYKMFDILVPRTFCVLINILSNVDRQYSNVNLSVPFSFSFFFYNSYIYNKIVNMLPQFNNIDLCLIIDSFHKFKYPNNNYLFKCIEKEVFKRINTFDIYQISIIFQKLSKYWNYYSIDDHKKMEHFSIIFIKNIQKYLFHYLLNNKKKNKYILYTENKHSLIQIVPMFFLAYVKNVPFFFPYYITFSKFLNLQLFLLAKYVILLKNKHTKSCTTTSQNSNTTQNCNTSQSCNILNTGPDDIKHISNHLENMNQTISNLIYSITGYLYNILTLCKKNEENKIVLTHFSLTLVNIYKLLDYFNFFYNNRKIISSKEHNTFIIPLHKSQLLTFLYIYWGFIIKLFYYLNNIQPTENNIYNSLLTDYKIFYHINKVTPQNDFFYFIKLKYIKKIFQIITTLDTVNSTTIMKESLKRNNMHIAHIYSDILNIINEKKVTSQNYFFNRQIIASYTISVLCRSN</sequence>
<accession>V7PV87</accession>
<feature type="compositionally biased region" description="Low complexity" evidence="1">
    <location>
        <begin position="199"/>
        <end position="215"/>
    </location>
</feature>
<proteinExistence type="predicted"/>
<evidence type="ECO:0000256" key="1">
    <source>
        <dbReference type="SAM" id="MobiDB-lite"/>
    </source>
</evidence>
<feature type="transmembrane region" description="Helical" evidence="2">
    <location>
        <begin position="410"/>
        <end position="433"/>
    </location>
</feature>
<reference evidence="3 4" key="1">
    <citation type="submission" date="2013-11" db="EMBL/GenBank/DDBJ databases">
        <title>The Genome Sequence of Plasmodium yoelii 17X.</title>
        <authorList>
            <consortium name="The Broad Institute Genomics Platform"/>
            <consortium name="The Broad Institute Genome Sequencing Center for Infectious Disease"/>
            <person name="Neafsey D."/>
            <person name="Adams J."/>
            <person name="Walker B."/>
            <person name="Young S.K."/>
            <person name="Zeng Q."/>
            <person name="Gargeya S."/>
            <person name="Fitzgerald M."/>
            <person name="Haas B."/>
            <person name="Abouelleil A."/>
            <person name="Alvarado L."/>
            <person name="Chapman S.B."/>
            <person name="Gainer-Dewar J."/>
            <person name="Goldberg J."/>
            <person name="Griggs A."/>
            <person name="Gujja S."/>
            <person name="Hansen M."/>
            <person name="Howarth C."/>
            <person name="Imamovic A."/>
            <person name="Ireland A."/>
            <person name="Larimer J."/>
            <person name="McCowan C."/>
            <person name="Murphy C."/>
            <person name="Pearson M."/>
            <person name="Poon T.W."/>
            <person name="Priest M."/>
            <person name="Roberts A."/>
            <person name="Saif S."/>
            <person name="Shea T."/>
            <person name="Sykes S."/>
            <person name="Wortman J."/>
            <person name="Nusbaum C."/>
            <person name="Birren B."/>
        </authorList>
    </citation>
    <scope>NUCLEOTIDE SEQUENCE [LARGE SCALE GENOMIC DNA]</scope>
    <source>
        <strain evidence="3 4">17X</strain>
    </source>
</reference>
<evidence type="ECO:0000313" key="3">
    <source>
        <dbReference type="EMBL" id="ETB62048.1"/>
    </source>
</evidence>
<feature type="region of interest" description="Disordered" evidence="1">
    <location>
        <begin position="184"/>
        <end position="215"/>
    </location>
</feature>
<protein>
    <submittedName>
        <fullName evidence="3">Uncharacterized protein</fullName>
    </submittedName>
</protein>